<evidence type="ECO:0000256" key="2">
    <source>
        <dbReference type="ARBA" id="ARBA00023186"/>
    </source>
</evidence>
<evidence type="ECO:0000256" key="1">
    <source>
        <dbReference type="ARBA" id="ARBA00009054"/>
    </source>
</evidence>
<comment type="caution">
    <text evidence="7">The sequence shown here is derived from an EMBL/GenBank/DDBJ whole genome shotgun (WGS) entry which is preliminary data.</text>
</comment>
<evidence type="ECO:0000256" key="5">
    <source>
        <dbReference type="RuleBase" id="RU004478"/>
    </source>
</evidence>
<comment type="function">
    <text evidence="3 4">Participates actively in the response to hyperosmotic and heat shock by preventing the aggregation of stress-denatured proteins, in association with DnaK and GrpE. It is the nucleotide exchange factor for DnaK and may function as a thermosensor. Unfolded proteins bind initially to DnaJ; upon interaction with the DnaJ-bound protein, DnaK hydrolyzes its bound ATP, resulting in the formation of a stable complex. GrpE releases ADP from DnaK; ATP binding to DnaK triggers the release of the substrate protein, thus completing the reaction cycle. Several rounds of ATP-dependent interactions between DnaJ, DnaK and GrpE are required for fully efficient folding.</text>
</comment>
<organism evidence="7">
    <name type="scientific">Fervidobacterium nodosum</name>
    <dbReference type="NCBI Taxonomy" id="2424"/>
    <lineage>
        <taxon>Bacteria</taxon>
        <taxon>Thermotogati</taxon>
        <taxon>Thermotogota</taxon>
        <taxon>Thermotogae</taxon>
        <taxon>Thermotogales</taxon>
        <taxon>Fervidobacteriaceae</taxon>
        <taxon>Fervidobacterium</taxon>
    </lineage>
</organism>
<gene>
    <name evidence="3 7" type="primary">grpE</name>
    <name evidence="7" type="ORF">ENM46_02130</name>
</gene>
<dbReference type="GO" id="GO:0042803">
    <property type="term" value="F:protein homodimerization activity"/>
    <property type="evidence" value="ECO:0007669"/>
    <property type="project" value="InterPro"/>
</dbReference>
<comment type="subunit">
    <text evidence="3">Homodimer.</text>
</comment>
<evidence type="ECO:0000256" key="3">
    <source>
        <dbReference type="HAMAP-Rule" id="MF_01151"/>
    </source>
</evidence>
<dbReference type="Gene3D" id="2.30.22.10">
    <property type="entry name" value="Head domain of nucleotide exchange factor GrpE"/>
    <property type="match status" value="1"/>
</dbReference>
<dbReference type="Gene3D" id="3.90.20.20">
    <property type="match status" value="1"/>
</dbReference>
<dbReference type="SUPFAM" id="SSF58014">
    <property type="entry name" value="Coiled-coil domain of nucleotide exchange factor GrpE"/>
    <property type="match status" value="1"/>
</dbReference>
<dbReference type="CDD" id="cd00446">
    <property type="entry name" value="GrpE"/>
    <property type="match status" value="1"/>
</dbReference>
<feature type="compositionally biased region" description="Basic and acidic residues" evidence="6">
    <location>
        <begin position="1"/>
        <end position="17"/>
    </location>
</feature>
<dbReference type="PRINTS" id="PR00773">
    <property type="entry name" value="GRPEPROTEIN"/>
</dbReference>
<dbReference type="InterPro" id="IPR013805">
    <property type="entry name" value="GrpE_CC"/>
</dbReference>
<dbReference type="InterPro" id="IPR000740">
    <property type="entry name" value="GrpE"/>
</dbReference>
<dbReference type="PROSITE" id="PS01071">
    <property type="entry name" value="GRPE"/>
    <property type="match status" value="1"/>
</dbReference>
<dbReference type="EMBL" id="DRXW01000141">
    <property type="protein sequence ID" value="HHR33729.1"/>
    <property type="molecule type" value="Genomic_DNA"/>
</dbReference>
<proteinExistence type="inferred from homology"/>
<evidence type="ECO:0000256" key="4">
    <source>
        <dbReference type="RuleBase" id="RU000639"/>
    </source>
</evidence>
<comment type="similarity">
    <text evidence="1 3 5">Belongs to the GrpE family.</text>
</comment>
<keyword evidence="3 4" id="KW-0346">Stress response</keyword>
<dbReference type="GO" id="GO:0000774">
    <property type="term" value="F:adenyl-nucleotide exchange factor activity"/>
    <property type="evidence" value="ECO:0007669"/>
    <property type="project" value="InterPro"/>
</dbReference>
<evidence type="ECO:0000256" key="6">
    <source>
        <dbReference type="SAM" id="MobiDB-lite"/>
    </source>
</evidence>
<reference evidence="7" key="1">
    <citation type="journal article" date="2020" name="mSystems">
        <title>Genome- and Community-Level Interaction Insights into Carbon Utilization and Element Cycling Functions of Hydrothermarchaeota in Hydrothermal Sediment.</title>
        <authorList>
            <person name="Zhou Z."/>
            <person name="Liu Y."/>
            <person name="Xu W."/>
            <person name="Pan J."/>
            <person name="Luo Z.H."/>
            <person name="Li M."/>
        </authorList>
    </citation>
    <scope>NUCLEOTIDE SEQUENCE [LARGE SCALE GENOMIC DNA]</scope>
    <source>
        <strain evidence="7">SpSt-1088</strain>
    </source>
</reference>
<dbReference type="GO" id="GO:0005737">
    <property type="term" value="C:cytoplasm"/>
    <property type="evidence" value="ECO:0007669"/>
    <property type="project" value="UniProtKB-SubCell"/>
</dbReference>
<evidence type="ECO:0000313" key="7">
    <source>
        <dbReference type="EMBL" id="HHR33729.1"/>
    </source>
</evidence>
<dbReference type="GO" id="GO:0051087">
    <property type="term" value="F:protein-folding chaperone binding"/>
    <property type="evidence" value="ECO:0007669"/>
    <property type="project" value="InterPro"/>
</dbReference>
<dbReference type="InterPro" id="IPR009012">
    <property type="entry name" value="GrpE_head"/>
</dbReference>
<accession>A0A7C5Y6U6</accession>
<keyword evidence="2 3" id="KW-0143">Chaperone</keyword>
<sequence>MEFEKEEKDINKMKEQQENTNENIEPKDEILNEFEEENKQLKERIAELESQLKEIQNAARLIKATFENYKMDSERQLKEVSKNTALRILRTLIPVIDDFKRAFAYFEKSGDLEEFYNGTRKIFDKFTKILENEGLKRIETDGKFDPFNHEAMEREERDDVEEYTILEVLEDGYMYNGQVIKPAKVKVAIKPKKVESDGKETQ</sequence>
<name>A0A7C5Y6U6_9BACT</name>
<feature type="region of interest" description="Disordered" evidence="6">
    <location>
        <begin position="1"/>
        <end position="29"/>
    </location>
</feature>
<comment type="subcellular location">
    <subcellularLocation>
        <location evidence="3">Cytoplasm</location>
    </subcellularLocation>
</comment>
<keyword evidence="3" id="KW-0963">Cytoplasm</keyword>
<dbReference type="GO" id="GO:0051082">
    <property type="term" value="F:unfolded protein binding"/>
    <property type="evidence" value="ECO:0007669"/>
    <property type="project" value="TreeGrafter"/>
</dbReference>
<dbReference type="PANTHER" id="PTHR21237">
    <property type="entry name" value="GRPE PROTEIN"/>
    <property type="match status" value="1"/>
</dbReference>
<dbReference type="Pfam" id="PF01025">
    <property type="entry name" value="GrpE"/>
    <property type="match status" value="1"/>
</dbReference>
<dbReference type="PANTHER" id="PTHR21237:SF23">
    <property type="entry name" value="GRPE PROTEIN HOMOLOG, MITOCHONDRIAL"/>
    <property type="match status" value="1"/>
</dbReference>
<dbReference type="HAMAP" id="MF_01151">
    <property type="entry name" value="GrpE"/>
    <property type="match status" value="1"/>
</dbReference>
<protein>
    <recommendedName>
        <fullName evidence="3 4">Protein GrpE</fullName>
    </recommendedName>
    <alternativeName>
        <fullName evidence="3">HSP-70 cofactor</fullName>
    </alternativeName>
</protein>
<dbReference type="SUPFAM" id="SSF51064">
    <property type="entry name" value="Head domain of nucleotide exchange factor GrpE"/>
    <property type="match status" value="1"/>
</dbReference>
<dbReference type="AlphaFoldDB" id="A0A7C5Y6U6"/>
<dbReference type="GO" id="GO:0006457">
    <property type="term" value="P:protein folding"/>
    <property type="evidence" value="ECO:0007669"/>
    <property type="project" value="InterPro"/>
</dbReference>